<dbReference type="PANTHER" id="PTHR21600:SF44">
    <property type="entry name" value="RIBOSOMAL LARGE SUBUNIT PSEUDOURIDINE SYNTHASE D"/>
    <property type="match status" value="1"/>
</dbReference>
<dbReference type="CDD" id="cd02869">
    <property type="entry name" value="PseudoU_synth_RluA_like"/>
    <property type="match status" value="1"/>
</dbReference>
<dbReference type="Proteomes" id="UP000002586">
    <property type="component" value="Chromosome"/>
</dbReference>
<dbReference type="eggNOG" id="COG0564">
    <property type="taxonomic scope" value="Bacteria"/>
</dbReference>
<proteinExistence type="inferred from homology"/>
<dbReference type="GO" id="GO:0003723">
    <property type="term" value="F:RNA binding"/>
    <property type="evidence" value="ECO:0007669"/>
    <property type="project" value="InterPro"/>
</dbReference>
<dbReference type="GO" id="GO:0140098">
    <property type="term" value="F:catalytic activity, acting on RNA"/>
    <property type="evidence" value="ECO:0007669"/>
    <property type="project" value="UniProtKB-ARBA"/>
</dbReference>
<dbReference type="KEGG" id="mgm:Mmc1_1390"/>
<dbReference type="PROSITE" id="PS01129">
    <property type="entry name" value="PSI_RLU"/>
    <property type="match status" value="1"/>
</dbReference>
<dbReference type="Gene3D" id="3.30.2350.10">
    <property type="entry name" value="Pseudouridine synthase"/>
    <property type="match status" value="1"/>
</dbReference>
<dbReference type="InterPro" id="IPR020103">
    <property type="entry name" value="PsdUridine_synth_cat_dom_sf"/>
</dbReference>
<comment type="similarity">
    <text evidence="1">Belongs to the pseudouridine synthase RluA family.</text>
</comment>
<dbReference type="InterPro" id="IPR050188">
    <property type="entry name" value="RluA_PseudoU_synthase"/>
</dbReference>
<dbReference type="PANTHER" id="PTHR21600">
    <property type="entry name" value="MITOCHONDRIAL RNA PSEUDOURIDINE SYNTHASE"/>
    <property type="match status" value="1"/>
</dbReference>
<dbReference type="GO" id="GO:0000455">
    <property type="term" value="P:enzyme-directed rRNA pseudouridine synthesis"/>
    <property type="evidence" value="ECO:0007669"/>
    <property type="project" value="TreeGrafter"/>
</dbReference>
<evidence type="ECO:0000313" key="5">
    <source>
        <dbReference type="Proteomes" id="UP000002586"/>
    </source>
</evidence>
<reference evidence="5" key="1">
    <citation type="journal article" date="2009" name="Appl. Environ. Microbiol.">
        <title>Complete genome sequence of the chemolithoautotrophic marine magnetotactic coccus strain MC-1.</title>
        <authorList>
            <person name="Schubbe S."/>
            <person name="Williams T.J."/>
            <person name="Xie G."/>
            <person name="Kiss H.E."/>
            <person name="Brettin T.S."/>
            <person name="Martinez D."/>
            <person name="Ross C.A."/>
            <person name="Schuler D."/>
            <person name="Cox B.L."/>
            <person name="Nealson K.H."/>
            <person name="Bazylinski D.A."/>
        </authorList>
    </citation>
    <scope>NUCLEOTIDE SEQUENCE [LARGE SCALE GENOMIC DNA]</scope>
    <source>
        <strain evidence="5">ATCC BAA-1437 / JCM 17883 / MC-1</strain>
    </source>
</reference>
<reference evidence="4 5" key="2">
    <citation type="journal article" date="2012" name="Int. J. Syst. Evol. Microbiol.">
        <title>Magnetococcus marinus gen. nov., sp. nov., a marine, magnetotactic bacterium that represents a novel lineage (Magnetococcaceae fam. nov.; Magnetococcales ord. nov.) at the base of the Alphaproteobacteria.</title>
        <authorList>
            <person name="Bazylinski D.A."/>
            <person name="Williams T.J."/>
            <person name="Lefevre C.T."/>
            <person name="Berg R.J."/>
            <person name="Zhang C.L."/>
            <person name="Bowser S.S."/>
            <person name="Dean A.J."/>
            <person name="Beveridge T.J."/>
        </authorList>
    </citation>
    <scope>NUCLEOTIDE SEQUENCE [LARGE SCALE GENOMIC DNA]</scope>
    <source>
        <strain evidence="5">ATCC BAA-1437 / JCM 17883 / MC-1</strain>
    </source>
</reference>
<dbReference type="InterPro" id="IPR006145">
    <property type="entry name" value="PsdUridine_synth_RsuA/RluA"/>
</dbReference>
<dbReference type="InterPro" id="IPR006224">
    <property type="entry name" value="PsdUridine_synth_RluA-like_CS"/>
</dbReference>
<dbReference type="GO" id="GO:0009982">
    <property type="term" value="F:pseudouridine synthase activity"/>
    <property type="evidence" value="ECO:0007669"/>
    <property type="project" value="InterPro"/>
</dbReference>
<feature type="domain" description="Pseudouridine synthase RsuA/RluA-like" evidence="3">
    <location>
        <begin position="22"/>
        <end position="172"/>
    </location>
</feature>
<evidence type="ECO:0000259" key="3">
    <source>
        <dbReference type="Pfam" id="PF00849"/>
    </source>
</evidence>
<dbReference type="AlphaFoldDB" id="A0L7F8"/>
<dbReference type="EMBL" id="CP000471">
    <property type="protein sequence ID" value="ABK43901.1"/>
    <property type="molecule type" value="Genomic_DNA"/>
</dbReference>
<evidence type="ECO:0000313" key="4">
    <source>
        <dbReference type="EMBL" id="ABK43901.1"/>
    </source>
</evidence>
<gene>
    <name evidence="4" type="ordered locus">Mmc1_1390</name>
</gene>
<dbReference type="STRING" id="156889.Mmc1_1390"/>
<evidence type="ECO:0000256" key="1">
    <source>
        <dbReference type="ARBA" id="ARBA00010876"/>
    </source>
</evidence>
<protein>
    <submittedName>
        <fullName evidence="4">Pseudouridine synthase</fullName>
    </submittedName>
</protein>
<dbReference type="SUPFAM" id="SSF55120">
    <property type="entry name" value="Pseudouridine synthase"/>
    <property type="match status" value="1"/>
</dbReference>
<keyword evidence="5" id="KW-1185">Reference proteome</keyword>
<dbReference type="RefSeq" id="WP_011713054.1">
    <property type="nucleotide sequence ID" value="NC_008576.1"/>
</dbReference>
<keyword evidence="2" id="KW-0413">Isomerase</keyword>
<dbReference type="HOGENOM" id="CLU_016902_11_1_5"/>
<accession>A0L7F8</accession>
<evidence type="ECO:0000256" key="2">
    <source>
        <dbReference type="ARBA" id="ARBA00023235"/>
    </source>
</evidence>
<sequence length="255" mass="27544">MKTKTITANDLESRLLYRDGLLLIINKPAGIPVHAGPGGGANLEALFGGLRFGLPKAPALAHRLDRDTSGCLVLGRHAKALSKLGKLFSQGKVQKTYWAVVQGGPPQAQGSMDFPLYKISTAQQGWRMVVDPEQGKSSLTLYRVLGRSATHSWLELTPKTGRTHQIRVHCAHVGLPIEGDLQYGAAPSEPQLTLHLHARQIILPISASKAPINVSAPPPRAMRGLLEQCGYRAEAWPSTRFEPHTRADETGHGAA</sequence>
<organism evidence="4 5">
    <name type="scientific">Magnetococcus marinus (strain ATCC BAA-1437 / JCM 17883 / MC-1)</name>
    <dbReference type="NCBI Taxonomy" id="156889"/>
    <lineage>
        <taxon>Bacteria</taxon>
        <taxon>Pseudomonadati</taxon>
        <taxon>Pseudomonadota</taxon>
        <taxon>Magnetococcia</taxon>
        <taxon>Magnetococcales</taxon>
        <taxon>Magnetococcaceae</taxon>
        <taxon>Magnetococcus</taxon>
    </lineage>
</organism>
<dbReference type="Pfam" id="PF00849">
    <property type="entry name" value="PseudoU_synth_2"/>
    <property type="match status" value="1"/>
</dbReference>
<name>A0L7F8_MAGMM</name>